<dbReference type="GO" id="GO:0016579">
    <property type="term" value="P:protein deubiquitination"/>
    <property type="evidence" value="ECO:0007669"/>
    <property type="project" value="InterPro"/>
</dbReference>
<evidence type="ECO:0000256" key="6">
    <source>
        <dbReference type="ARBA" id="ARBA00022801"/>
    </source>
</evidence>
<dbReference type="GO" id="GO:0006508">
    <property type="term" value="P:proteolysis"/>
    <property type="evidence" value="ECO:0007669"/>
    <property type="project" value="UniProtKB-KW"/>
</dbReference>
<name>A0AAD5LQU1_PYTIN</name>
<feature type="compositionally biased region" description="Basic and acidic residues" evidence="8">
    <location>
        <begin position="52"/>
        <end position="61"/>
    </location>
</feature>
<feature type="region of interest" description="Disordered" evidence="8">
    <location>
        <begin position="659"/>
        <end position="685"/>
    </location>
</feature>
<dbReference type="GO" id="GO:0005634">
    <property type="term" value="C:nucleus"/>
    <property type="evidence" value="ECO:0007669"/>
    <property type="project" value="TreeGrafter"/>
</dbReference>
<feature type="region of interest" description="Disordered" evidence="8">
    <location>
        <begin position="1220"/>
        <end position="1247"/>
    </location>
</feature>
<keyword evidence="6" id="KW-0378">Hydrolase</keyword>
<feature type="region of interest" description="Disordered" evidence="8">
    <location>
        <begin position="1"/>
        <end position="92"/>
    </location>
</feature>
<comment type="catalytic activity">
    <reaction evidence="1">
        <text>Thiol-dependent hydrolysis of ester, thioester, amide, peptide and isopeptide bonds formed by the C-terminal Gly of ubiquitin (a 76-residue protein attached to proteins as an intracellular targeting signal).</text>
        <dbReference type="EC" id="3.4.19.12"/>
    </reaction>
</comment>
<dbReference type="InterPro" id="IPR038765">
    <property type="entry name" value="Papain-like_cys_pep_sf"/>
</dbReference>
<feature type="compositionally biased region" description="Low complexity" evidence="8">
    <location>
        <begin position="24"/>
        <end position="39"/>
    </location>
</feature>
<sequence length="1297" mass="147304">MTATPASDDGSPMMRRRPRVDGGAVQEPQPQPQPQAAADVDVDVDADASPEPSRKRVRVDDESGDAPQTPPTRQSLDVGGIDPSKPEPSLAPDAHDEELLIRHAFPFLSDRTRLVTPVHHDATGVGWRVVWLPHGQYLDDHDISVFVEMVPSREDACETRHVRLELRLVHSSDPRQHQVERSDVITFAPESREFGVERFISRARVASDFRDELATHDGLLQLEVRLQFVAPEAVRPLSLGTPTALPMELGYDSKQETGMVGLKNQGATCYMNSLLQTLFHLRAFRRVVYDTPTEQEDTNDSVSLALQRVFYRLQTQSRAVSTKELTRSFGWSQMDAFMQHDVQELYRILCDRLEEKMKHTAVDNTIKRLFEGKVRSFVQCVHVDFQSFRDESYYDLQLDVKGCKDIYASFRKYVEIEMLEGENKYDAEGHGKQDAKKGVRFLSFPPVLNIQLKRFEYDPMRDGMVKIHDRFEFPTTLELDEFAPTPADGAAASQQSLTYHLHSVLVHSGDVHGGHYYVYIRPGKHIAGTTDWFKFDDDQITRVDELTAVQGSYGASPLNGRAREGSGPTTPLYSSAVSPDIDGATSANGGSLDFRSLNGTPEPESRVEEVYDLTSPPRDRSSGNGTPTGSGGLMMPLGSSFSSAYMLVYVRDGENDIRSIQDSENGTSDAVMADTKTEQASTSDDVSIPEPLIRRFHEEEKATARRKKLQQTEHLYMTFRIATDSSIAKLKKVTKTVDFSTFNNAGCLRIRIKRAASIRALHRRLFERTGVPVGQQRLWKVITRENRTHRPDMPVLREQLDARVDSLIDDDVSAKTPVRLYLQIVTDEAPHKSLNRHFWETYTPPEQEKDADCTTADTEADVDADVEPDVEDDDVKEPIQLEDAAPDIKPNEILLFIKCYDRMRKLGERLEYVGNLLIDARKTGADLAQVLHEAMDIPHSTKLTLYEEIQPVSVHEIDMGTSLETAEIQNGDIVCYQCEDDQESVQLVTRKERYADVPSYFQYLLDRVDVTFHRYGHPDEEPIVLHLLFSHCYDDLIDAVAARLGLDADKRLYLRLFQHSPLSGLPKKTPLRHSKYAGDTKTTLEEFLTEYSERTTVMYYEVLSHPITEIEAKKQVLVYFSIYDACFVDPSSPKVSRRFEYLVAPTATVGDLIVQVRQSFQLDRSIPLRVCEVTHNGALMQGILYEDTTLEKYWVPSSGYVTVNDAALFVERIPDEELAISDNTSERSQQQSCESEEPQETDRDDENDTNRVFRMAVVHFNFQPASQLWIHPHGVPFVTFFREQDTVRQVRERMRRR</sequence>
<dbReference type="CDD" id="cd00121">
    <property type="entry name" value="MATH"/>
    <property type="match status" value="1"/>
</dbReference>
<dbReference type="PROSITE" id="PS00973">
    <property type="entry name" value="USP_2"/>
    <property type="match status" value="1"/>
</dbReference>
<evidence type="ECO:0000313" key="10">
    <source>
        <dbReference type="EMBL" id="KAJ0406550.1"/>
    </source>
</evidence>
<dbReference type="Pfam" id="PF00443">
    <property type="entry name" value="UCH"/>
    <property type="match status" value="1"/>
</dbReference>
<feature type="compositionally biased region" description="Acidic residues" evidence="8">
    <location>
        <begin position="1234"/>
        <end position="1247"/>
    </location>
</feature>
<dbReference type="InterPro" id="IPR001394">
    <property type="entry name" value="Peptidase_C19_UCH"/>
</dbReference>
<dbReference type="InterPro" id="IPR002083">
    <property type="entry name" value="MATH/TRAF_dom"/>
</dbReference>
<evidence type="ECO:0000259" key="9">
    <source>
        <dbReference type="PROSITE" id="PS50235"/>
    </source>
</evidence>
<evidence type="ECO:0000256" key="2">
    <source>
        <dbReference type="ARBA" id="ARBA00009085"/>
    </source>
</evidence>
<reference evidence="10" key="1">
    <citation type="submission" date="2021-12" db="EMBL/GenBank/DDBJ databases">
        <title>Prjna785345.</title>
        <authorList>
            <person name="Rujirawat T."/>
            <person name="Krajaejun T."/>
        </authorList>
    </citation>
    <scope>NUCLEOTIDE SEQUENCE</scope>
    <source>
        <strain evidence="10">Pi057C3</strain>
    </source>
</reference>
<dbReference type="Pfam" id="PF14533">
    <property type="entry name" value="USP7_C2"/>
    <property type="match status" value="1"/>
</dbReference>
<evidence type="ECO:0000256" key="1">
    <source>
        <dbReference type="ARBA" id="ARBA00000707"/>
    </source>
</evidence>
<dbReference type="SUPFAM" id="SSF54001">
    <property type="entry name" value="Cysteine proteinases"/>
    <property type="match status" value="1"/>
</dbReference>
<dbReference type="PROSITE" id="PS50235">
    <property type="entry name" value="USP_3"/>
    <property type="match status" value="1"/>
</dbReference>
<dbReference type="Pfam" id="PF12436">
    <property type="entry name" value="USP7_ICP0_bdg"/>
    <property type="match status" value="1"/>
</dbReference>
<dbReference type="GO" id="GO:0005829">
    <property type="term" value="C:cytosol"/>
    <property type="evidence" value="ECO:0007669"/>
    <property type="project" value="TreeGrafter"/>
</dbReference>
<protein>
    <recommendedName>
        <fullName evidence="3">ubiquitinyl hydrolase 1</fullName>
        <ecNumber evidence="3">3.4.19.12</ecNumber>
    </recommendedName>
</protein>
<keyword evidence="7" id="KW-0788">Thiol protease</keyword>
<gene>
    <name evidence="10" type="ORF">P43SY_004439</name>
</gene>
<dbReference type="PANTHER" id="PTHR24006:SF888">
    <property type="entry name" value="UBIQUITIN CARBOXYL-TERMINAL HYDROLASE 30"/>
    <property type="match status" value="1"/>
</dbReference>
<dbReference type="PANTHER" id="PTHR24006">
    <property type="entry name" value="UBIQUITIN CARBOXYL-TERMINAL HYDROLASE"/>
    <property type="match status" value="1"/>
</dbReference>
<dbReference type="GO" id="GO:0004843">
    <property type="term" value="F:cysteine-type deubiquitinase activity"/>
    <property type="evidence" value="ECO:0007669"/>
    <property type="project" value="UniProtKB-EC"/>
</dbReference>
<dbReference type="InterPro" id="IPR024729">
    <property type="entry name" value="USP7_ICP0-binding_dom"/>
</dbReference>
<accession>A0AAD5LQU1</accession>
<dbReference type="Proteomes" id="UP001209570">
    <property type="component" value="Unassembled WGS sequence"/>
</dbReference>
<comment type="caution">
    <text evidence="10">The sequence shown here is derived from an EMBL/GenBank/DDBJ whole genome shotgun (WGS) entry which is preliminary data.</text>
</comment>
<organism evidence="10 11">
    <name type="scientific">Pythium insidiosum</name>
    <name type="common">Pythiosis disease agent</name>
    <dbReference type="NCBI Taxonomy" id="114742"/>
    <lineage>
        <taxon>Eukaryota</taxon>
        <taxon>Sar</taxon>
        <taxon>Stramenopiles</taxon>
        <taxon>Oomycota</taxon>
        <taxon>Peronosporomycetes</taxon>
        <taxon>Pythiales</taxon>
        <taxon>Pythiaceae</taxon>
        <taxon>Pythium</taxon>
    </lineage>
</organism>
<dbReference type="InterPro" id="IPR029346">
    <property type="entry name" value="USP_C"/>
</dbReference>
<evidence type="ECO:0000256" key="8">
    <source>
        <dbReference type="SAM" id="MobiDB-lite"/>
    </source>
</evidence>
<evidence type="ECO:0000313" key="11">
    <source>
        <dbReference type="Proteomes" id="UP001209570"/>
    </source>
</evidence>
<keyword evidence="11" id="KW-1185">Reference proteome</keyword>
<feature type="domain" description="USP" evidence="9">
    <location>
        <begin position="260"/>
        <end position="562"/>
    </location>
</feature>
<dbReference type="EC" id="3.4.19.12" evidence="3"/>
<keyword evidence="4" id="KW-0645">Protease</keyword>
<dbReference type="InterPro" id="IPR028889">
    <property type="entry name" value="USP"/>
</dbReference>
<dbReference type="InterPro" id="IPR050164">
    <property type="entry name" value="Peptidase_C19"/>
</dbReference>
<dbReference type="Gene3D" id="3.10.20.90">
    <property type="entry name" value="Phosphatidylinositol 3-kinase Catalytic Subunit, Chain A, domain 1"/>
    <property type="match status" value="2"/>
</dbReference>
<dbReference type="FunFam" id="3.90.70.10:FF:000128">
    <property type="entry name" value="Ubiquitin carboxyl-terminal hydrolase 15"/>
    <property type="match status" value="1"/>
</dbReference>
<dbReference type="PROSITE" id="PS00972">
    <property type="entry name" value="USP_1"/>
    <property type="match status" value="1"/>
</dbReference>
<comment type="similarity">
    <text evidence="2">Belongs to the peptidase C19 family.</text>
</comment>
<evidence type="ECO:0000256" key="4">
    <source>
        <dbReference type="ARBA" id="ARBA00022670"/>
    </source>
</evidence>
<evidence type="ECO:0000256" key="3">
    <source>
        <dbReference type="ARBA" id="ARBA00012759"/>
    </source>
</evidence>
<feature type="region of interest" description="Disordered" evidence="8">
    <location>
        <begin position="553"/>
        <end position="635"/>
    </location>
</feature>
<keyword evidence="5" id="KW-0833">Ubl conjugation pathway</keyword>
<evidence type="ECO:0000256" key="5">
    <source>
        <dbReference type="ARBA" id="ARBA00022786"/>
    </source>
</evidence>
<dbReference type="EMBL" id="JAKCXM010000031">
    <property type="protein sequence ID" value="KAJ0406550.1"/>
    <property type="molecule type" value="Genomic_DNA"/>
</dbReference>
<dbReference type="CDD" id="cd02659">
    <property type="entry name" value="peptidase_C19C"/>
    <property type="match status" value="1"/>
</dbReference>
<dbReference type="Gene3D" id="2.60.210.10">
    <property type="entry name" value="Apoptosis, Tumor Necrosis Factor Receptor Associated Protein 2, Chain A"/>
    <property type="match status" value="1"/>
</dbReference>
<dbReference type="Gene3D" id="3.90.70.10">
    <property type="entry name" value="Cysteine proteinases"/>
    <property type="match status" value="1"/>
</dbReference>
<feature type="compositionally biased region" description="Polar residues" evidence="8">
    <location>
        <begin position="567"/>
        <end position="577"/>
    </location>
</feature>
<proteinExistence type="inferred from homology"/>
<dbReference type="InterPro" id="IPR008974">
    <property type="entry name" value="TRAF-like"/>
</dbReference>
<dbReference type="InterPro" id="IPR018200">
    <property type="entry name" value="USP_CS"/>
</dbReference>
<evidence type="ECO:0000256" key="7">
    <source>
        <dbReference type="ARBA" id="ARBA00022807"/>
    </source>
</evidence>